<comment type="caution">
    <text evidence="1">The sequence shown here is derived from an EMBL/GenBank/DDBJ whole genome shotgun (WGS) entry which is preliminary data.</text>
</comment>
<reference evidence="1 2" key="1">
    <citation type="journal article" date="2022" name="Plant J.">
        <title>Chromosome-level genome of Camellia lanceoleosa provides a valuable resource for understanding genome evolution and self-incompatibility.</title>
        <authorList>
            <person name="Gong W."/>
            <person name="Xiao S."/>
            <person name="Wang L."/>
            <person name="Liao Z."/>
            <person name="Chang Y."/>
            <person name="Mo W."/>
            <person name="Hu G."/>
            <person name="Li W."/>
            <person name="Zhao G."/>
            <person name="Zhu H."/>
            <person name="Hu X."/>
            <person name="Ji K."/>
            <person name="Xiang X."/>
            <person name="Song Q."/>
            <person name="Yuan D."/>
            <person name="Jin S."/>
            <person name="Zhang L."/>
        </authorList>
    </citation>
    <scope>NUCLEOTIDE SEQUENCE [LARGE SCALE GENOMIC DNA]</scope>
    <source>
        <strain evidence="1">SQ_2022a</strain>
    </source>
</reference>
<proteinExistence type="predicted"/>
<evidence type="ECO:0000313" key="2">
    <source>
        <dbReference type="Proteomes" id="UP001060215"/>
    </source>
</evidence>
<dbReference type="Proteomes" id="UP001060215">
    <property type="component" value="Chromosome 15"/>
</dbReference>
<accession>A0ACC0F9E9</accession>
<evidence type="ECO:0000313" key="1">
    <source>
        <dbReference type="EMBL" id="KAI7985284.1"/>
    </source>
</evidence>
<sequence>MSLDLSSDMYGGSDQLAKLSSTIMMCIIIGSKQYNHLVLHQACDQMDTTTLSRLIMDRAWKSARTEAGIAWVYVDHTGQLIYQNATRVNPLPCPIRQQQKQWPVWRLYVGPGSLGFQVNYSPSLGSHPSE</sequence>
<dbReference type="EMBL" id="CM045772">
    <property type="protein sequence ID" value="KAI7985284.1"/>
    <property type="molecule type" value="Genomic_DNA"/>
</dbReference>
<organism evidence="1 2">
    <name type="scientific">Camellia lanceoleosa</name>
    <dbReference type="NCBI Taxonomy" id="1840588"/>
    <lineage>
        <taxon>Eukaryota</taxon>
        <taxon>Viridiplantae</taxon>
        <taxon>Streptophyta</taxon>
        <taxon>Embryophyta</taxon>
        <taxon>Tracheophyta</taxon>
        <taxon>Spermatophyta</taxon>
        <taxon>Magnoliopsida</taxon>
        <taxon>eudicotyledons</taxon>
        <taxon>Gunneridae</taxon>
        <taxon>Pentapetalae</taxon>
        <taxon>asterids</taxon>
        <taxon>Ericales</taxon>
        <taxon>Theaceae</taxon>
        <taxon>Camellia</taxon>
    </lineage>
</organism>
<protein>
    <submittedName>
        <fullName evidence="1">Uncharacterized protein</fullName>
    </submittedName>
</protein>
<name>A0ACC0F9E9_9ERIC</name>
<gene>
    <name evidence="1" type="ORF">LOK49_LG14G02307</name>
</gene>
<keyword evidence="2" id="KW-1185">Reference proteome</keyword>